<name>A0A8T0FKL2_ARGBR</name>
<proteinExistence type="predicted"/>
<keyword evidence="3" id="KW-1185">Reference proteome</keyword>
<dbReference type="EMBL" id="JABXBU010000011">
    <property type="protein sequence ID" value="KAF8791002.1"/>
    <property type="molecule type" value="Genomic_DNA"/>
</dbReference>
<evidence type="ECO:0000256" key="1">
    <source>
        <dbReference type="SAM" id="Phobius"/>
    </source>
</evidence>
<reference evidence="2" key="2">
    <citation type="submission" date="2020-06" db="EMBL/GenBank/DDBJ databases">
        <authorList>
            <person name="Sheffer M."/>
        </authorList>
    </citation>
    <scope>NUCLEOTIDE SEQUENCE</scope>
</reference>
<keyword evidence="1" id="KW-0472">Membrane</keyword>
<comment type="caution">
    <text evidence="2">The sequence shown here is derived from an EMBL/GenBank/DDBJ whole genome shotgun (WGS) entry which is preliminary data.</text>
</comment>
<reference evidence="2" key="1">
    <citation type="journal article" date="2020" name="bioRxiv">
        <title>Chromosome-level reference genome of the European wasp spider Argiope bruennichi: a resource for studies on range expansion and evolutionary adaptation.</title>
        <authorList>
            <person name="Sheffer M.M."/>
            <person name="Hoppe A."/>
            <person name="Krehenwinkel H."/>
            <person name="Uhl G."/>
            <person name="Kuss A.W."/>
            <person name="Jensen L."/>
            <person name="Jensen C."/>
            <person name="Gillespie R.G."/>
            <person name="Hoff K.J."/>
            <person name="Prost S."/>
        </authorList>
    </citation>
    <scope>NUCLEOTIDE SEQUENCE</scope>
</reference>
<feature type="transmembrane region" description="Helical" evidence="1">
    <location>
        <begin position="108"/>
        <end position="127"/>
    </location>
</feature>
<organism evidence="2 3">
    <name type="scientific">Argiope bruennichi</name>
    <name type="common">Wasp spider</name>
    <name type="synonym">Aranea bruennichi</name>
    <dbReference type="NCBI Taxonomy" id="94029"/>
    <lineage>
        <taxon>Eukaryota</taxon>
        <taxon>Metazoa</taxon>
        <taxon>Ecdysozoa</taxon>
        <taxon>Arthropoda</taxon>
        <taxon>Chelicerata</taxon>
        <taxon>Arachnida</taxon>
        <taxon>Araneae</taxon>
        <taxon>Araneomorphae</taxon>
        <taxon>Entelegynae</taxon>
        <taxon>Araneoidea</taxon>
        <taxon>Araneidae</taxon>
        <taxon>Argiope</taxon>
    </lineage>
</organism>
<evidence type="ECO:0000313" key="2">
    <source>
        <dbReference type="EMBL" id="KAF8791002.1"/>
    </source>
</evidence>
<evidence type="ECO:0000313" key="3">
    <source>
        <dbReference type="Proteomes" id="UP000807504"/>
    </source>
</evidence>
<accession>A0A8T0FKL2</accession>
<keyword evidence="1" id="KW-0812">Transmembrane</keyword>
<sequence>MEEIQLKYISRKMWTPAGQSLSQAEVLNAIGLQTKRSKPSVVWDCGQSSALNVSTGPNSTRIPRANSLAYASSTLPHFSPAVTGVEGIRFGTLSPIFVDLLVIPNSTLFAAFFSFLPSSILLFYSCLI</sequence>
<protein>
    <submittedName>
        <fullName evidence="2">Uncharacterized protein</fullName>
    </submittedName>
</protein>
<gene>
    <name evidence="2" type="ORF">HNY73_005940</name>
</gene>
<dbReference type="AlphaFoldDB" id="A0A8T0FKL2"/>
<keyword evidence="1" id="KW-1133">Transmembrane helix</keyword>
<dbReference type="Proteomes" id="UP000807504">
    <property type="component" value="Unassembled WGS sequence"/>
</dbReference>